<dbReference type="InterPro" id="IPR012373">
    <property type="entry name" value="Ferrdict_sens_TM"/>
</dbReference>
<name>A0A847SKF0_9BACT</name>
<keyword evidence="1" id="KW-0472">Membrane</keyword>
<organism evidence="4 5">
    <name type="scientific">Chitinophaga eiseniae</name>
    <dbReference type="NCBI Taxonomy" id="634771"/>
    <lineage>
        <taxon>Bacteria</taxon>
        <taxon>Pseudomonadati</taxon>
        <taxon>Bacteroidota</taxon>
        <taxon>Chitinophagia</taxon>
        <taxon>Chitinophagales</taxon>
        <taxon>Chitinophagaceae</taxon>
        <taxon>Chitinophaga</taxon>
    </lineage>
</organism>
<dbReference type="Proteomes" id="UP000552864">
    <property type="component" value="Unassembled WGS sequence"/>
</dbReference>
<dbReference type="InterPro" id="IPR006860">
    <property type="entry name" value="FecR"/>
</dbReference>
<comment type="caution">
    <text evidence="4">The sequence shown here is derived from an EMBL/GenBank/DDBJ whole genome shotgun (WGS) entry which is preliminary data.</text>
</comment>
<proteinExistence type="predicted"/>
<dbReference type="Gene3D" id="3.55.50.30">
    <property type="match status" value="1"/>
</dbReference>
<dbReference type="Pfam" id="PF04773">
    <property type="entry name" value="FecR"/>
    <property type="match status" value="1"/>
</dbReference>
<evidence type="ECO:0000259" key="3">
    <source>
        <dbReference type="Pfam" id="PF16344"/>
    </source>
</evidence>
<keyword evidence="1" id="KW-1133">Transmembrane helix</keyword>
<sequence>MNLLKLKKIVSNYLSGHASTEETAVIEQWFKEARVAADKETDQGQYDERKERALSNIKTIIKTGSIRKPRYLNWAAAACLTGILFGGYLFRNELTDLMATPVMYTVVTNQYQVREVILPDSSIVVLNVNSRLRYPAKFSRDRSVTLNGEAFFDIRKNPDARFTVKASHLNVNVLGTSFVVSDAGANEMASVEVKTGRVQVAISGGPATQPAILSPAQQFTYAVQRREGKIENNVAVNTAWTSQLLVFRNTPLRDVFAAIEASLPVKIVSGNTEINKRTFTGSFLKEDDITEILNILSLSYGLKIKQTGNLVEVN</sequence>
<evidence type="ECO:0000259" key="2">
    <source>
        <dbReference type="Pfam" id="PF04773"/>
    </source>
</evidence>
<feature type="domain" description="Protein FecR C-terminal" evidence="3">
    <location>
        <begin position="245"/>
        <end position="311"/>
    </location>
</feature>
<reference evidence="4 5" key="1">
    <citation type="submission" date="2020-04" db="EMBL/GenBank/DDBJ databases">
        <authorList>
            <person name="Yin C."/>
        </authorList>
    </citation>
    <scope>NUCLEOTIDE SEQUENCE [LARGE SCALE GENOMIC DNA]</scope>
    <source>
        <strain evidence="4 5">Ak56</strain>
    </source>
</reference>
<keyword evidence="1" id="KW-0812">Transmembrane</keyword>
<dbReference type="Pfam" id="PF16344">
    <property type="entry name" value="FecR_C"/>
    <property type="match status" value="1"/>
</dbReference>
<dbReference type="RefSeq" id="WP_168737363.1">
    <property type="nucleotide sequence ID" value="NZ_JABAHZ010000001.1"/>
</dbReference>
<dbReference type="EMBL" id="JABAHZ010000001">
    <property type="protein sequence ID" value="NLR78008.1"/>
    <property type="molecule type" value="Genomic_DNA"/>
</dbReference>
<dbReference type="PIRSF" id="PIRSF018266">
    <property type="entry name" value="FecR"/>
    <property type="match status" value="1"/>
</dbReference>
<feature type="transmembrane region" description="Helical" evidence="1">
    <location>
        <begin position="71"/>
        <end position="90"/>
    </location>
</feature>
<dbReference type="InterPro" id="IPR032508">
    <property type="entry name" value="FecR_C"/>
</dbReference>
<evidence type="ECO:0000313" key="4">
    <source>
        <dbReference type="EMBL" id="NLR78008.1"/>
    </source>
</evidence>
<dbReference type="Gene3D" id="2.60.120.1440">
    <property type="match status" value="1"/>
</dbReference>
<accession>A0A847SKF0</accession>
<feature type="domain" description="FecR protein" evidence="2">
    <location>
        <begin position="105"/>
        <end position="199"/>
    </location>
</feature>
<evidence type="ECO:0000256" key="1">
    <source>
        <dbReference type="SAM" id="Phobius"/>
    </source>
</evidence>
<gene>
    <name evidence="4" type="ORF">HGH91_05195</name>
</gene>
<dbReference type="GO" id="GO:0016989">
    <property type="term" value="F:sigma factor antagonist activity"/>
    <property type="evidence" value="ECO:0007669"/>
    <property type="project" value="TreeGrafter"/>
</dbReference>
<keyword evidence="5" id="KW-1185">Reference proteome</keyword>
<dbReference type="PANTHER" id="PTHR30273:SF2">
    <property type="entry name" value="PROTEIN FECR"/>
    <property type="match status" value="1"/>
</dbReference>
<dbReference type="PANTHER" id="PTHR30273">
    <property type="entry name" value="PERIPLASMIC SIGNAL SENSOR AND SIGMA FACTOR ACTIVATOR FECR-RELATED"/>
    <property type="match status" value="1"/>
</dbReference>
<protein>
    <submittedName>
        <fullName evidence="4">DUF4974 domain-containing protein</fullName>
    </submittedName>
</protein>
<evidence type="ECO:0000313" key="5">
    <source>
        <dbReference type="Proteomes" id="UP000552864"/>
    </source>
</evidence>
<dbReference type="AlphaFoldDB" id="A0A847SKF0"/>